<protein>
    <submittedName>
        <fullName evidence="1">10451_t:CDS:1</fullName>
    </submittedName>
</protein>
<dbReference type="Proteomes" id="UP000789901">
    <property type="component" value="Unassembled WGS sequence"/>
</dbReference>
<sequence length="78" mass="9234">KNNIKRKSSLWITQKQEKKIEELEWTKKETKQLRVTFRIQTEERLLLYNSGHDVLSILFDFTPSGSIPSEHDDSTNTQ</sequence>
<accession>A0ABN7UXA9</accession>
<reference evidence="1 2" key="1">
    <citation type="submission" date="2021-06" db="EMBL/GenBank/DDBJ databases">
        <authorList>
            <person name="Kallberg Y."/>
            <person name="Tangrot J."/>
            <person name="Rosling A."/>
        </authorList>
    </citation>
    <scope>NUCLEOTIDE SEQUENCE [LARGE SCALE GENOMIC DNA]</scope>
    <source>
        <strain evidence="1 2">120-4 pot B 10/14</strain>
    </source>
</reference>
<gene>
    <name evidence="1" type="ORF">GMARGA_LOCUS11233</name>
</gene>
<keyword evidence="2" id="KW-1185">Reference proteome</keyword>
<organism evidence="1 2">
    <name type="scientific">Gigaspora margarita</name>
    <dbReference type="NCBI Taxonomy" id="4874"/>
    <lineage>
        <taxon>Eukaryota</taxon>
        <taxon>Fungi</taxon>
        <taxon>Fungi incertae sedis</taxon>
        <taxon>Mucoromycota</taxon>
        <taxon>Glomeromycotina</taxon>
        <taxon>Glomeromycetes</taxon>
        <taxon>Diversisporales</taxon>
        <taxon>Gigasporaceae</taxon>
        <taxon>Gigaspora</taxon>
    </lineage>
</organism>
<feature type="non-terminal residue" evidence="1">
    <location>
        <position position="1"/>
    </location>
</feature>
<evidence type="ECO:0000313" key="2">
    <source>
        <dbReference type="Proteomes" id="UP000789901"/>
    </source>
</evidence>
<name>A0ABN7UXA9_GIGMA</name>
<proteinExistence type="predicted"/>
<evidence type="ECO:0000313" key="1">
    <source>
        <dbReference type="EMBL" id="CAG8685545.1"/>
    </source>
</evidence>
<comment type="caution">
    <text evidence="1">The sequence shown here is derived from an EMBL/GenBank/DDBJ whole genome shotgun (WGS) entry which is preliminary data.</text>
</comment>
<dbReference type="EMBL" id="CAJVQB010006513">
    <property type="protein sequence ID" value="CAG8685545.1"/>
    <property type="molecule type" value="Genomic_DNA"/>
</dbReference>